<evidence type="ECO:0000313" key="7">
    <source>
        <dbReference type="EMBL" id="KAJ6646284.1"/>
    </source>
</evidence>
<keyword evidence="2 5" id="KW-0489">Methyltransferase</keyword>
<dbReference type="PIRSF" id="PIRSF037350">
    <property type="entry name" value="Mtase_ZK1128_prd"/>
    <property type="match status" value="1"/>
</dbReference>
<dbReference type="EC" id="2.1.1.-" evidence="5"/>
<evidence type="ECO:0000256" key="4">
    <source>
        <dbReference type="ARBA" id="ARBA00022691"/>
    </source>
</evidence>
<feature type="binding site" evidence="6">
    <location>
        <position position="182"/>
    </location>
    <ligand>
        <name>S-adenosyl-L-methionine</name>
        <dbReference type="ChEBI" id="CHEBI:59789"/>
    </ligand>
</feature>
<evidence type="ECO:0000256" key="2">
    <source>
        <dbReference type="ARBA" id="ARBA00022603"/>
    </source>
</evidence>
<evidence type="ECO:0000313" key="8">
    <source>
        <dbReference type="Proteomes" id="UP001151699"/>
    </source>
</evidence>
<dbReference type="OrthoDB" id="514248at2759"/>
<protein>
    <recommendedName>
        <fullName evidence="5">U6 small nuclear RNA (adenine-(43)-N(6))-methyltransferase</fullName>
        <ecNumber evidence="5">2.1.1.-</ecNumber>
    </recommendedName>
</protein>
<gene>
    <name evidence="7" type="ORF">Bhyg_01495</name>
</gene>
<feature type="binding site" evidence="6">
    <location>
        <position position="81"/>
    </location>
    <ligand>
        <name>S-adenosyl-L-methionine</name>
        <dbReference type="ChEBI" id="CHEBI:59789"/>
    </ligand>
</feature>
<dbReference type="Pfam" id="PF05971">
    <property type="entry name" value="Methyltransf_10"/>
    <property type="match status" value="1"/>
</dbReference>
<dbReference type="InterPro" id="IPR017182">
    <property type="entry name" value="METTL16/PsiM"/>
</dbReference>
<dbReference type="InterPro" id="IPR010286">
    <property type="entry name" value="METTL16/RlmF"/>
</dbReference>
<dbReference type="Proteomes" id="UP001151699">
    <property type="component" value="Chromosome A"/>
</dbReference>
<accession>A0A9Q0S5V6</accession>
<dbReference type="GO" id="GO:0008168">
    <property type="term" value="F:methyltransferase activity"/>
    <property type="evidence" value="ECO:0007669"/>
    <property type="project" value="UniProtKB-UniRule"/>
</dbReference>
<organism evidence="7 8">
    <name type="scientific">Pseudolycoriella hygida</name>
    <dbReference type="NCBI Taxonomy" id="35572"/>
    <lineage>
        <taxon>Eukaryota</taxon>
        <taxon>Metazoa</taxon>
        <taxon>Ecdysozoa</taxon>
        <taxon>Arthropoda</taxon>
        <taxon>Hexapoda</taxon>
        <taxon>Insecta</taxon>
        <taxon>Pterygota</taxon>
        <taxon>Neoptera</taxon>
        <taxon>Endopterygota</taxon>
        <taxon>Diptera</taxon>
        <taxon>Nematocera</taxon>
        <taxon>Sciaroidea</taxon>
        <taxon>Sciaridae</taxon>
        <taxon>Pseudolycoriella</taxon>
    </lineage>
</organism>
<dbReference type="PANTHER" id="PTHR13393:SF0">
    <property type="entry name" value="RNA N6-ADENOSINE-METHYLTRANSFERASE METTL16"/>
    <property type="match status" value="1"/>
</dbReference>
<dbReference type="GO" id="GO:0005634">
    <property type="term" value="C:nucleus"/>
    <property type="evidence" value="ECO:0007669"/>
    <property type="project" value="TreeGrafter"/>
</dbReference>
<reference evidence="7" key="1">
    <citation type="submission" date="2022-07" db="EMBL/GenBank/DDBJ databases">
        <authorList>
            <person name="Trinca V."/>
            <person name="Uliana J.V.C."/>
            <person name="Torres T.T."/>
            <person name="Ward R.J."/>
            <person name="Monesi N."/>
        </authorList>
    </citation>
    <scope>NUCLEOTIDE SEQUENCE</scope>
    <source>
        <strain evidence="7">HSMRA1968</strain>
        <tissue evidence="7">Whole embryos</tissue>
    </source>
</reference>
<dbReference type="GO" id="GO:0003676">
    <property type="term" value="F:nucleic acid binding"/>
    <property type="evidence" value="ECO:0007669"/>
    <property type="project" value="InterPro"/>
</dbReference>
<dbReference type="InterPro" id="IPR002052">
    <property type="entry name" value="DNA_methylase_N6_adenine_CS"/>
</dbReference>
<dbReference type="CDD" id="cd02440">
    <property type="entry name" value="AdoMet_MTases"/>
    <property type="match status" value="1"/>
</dbReference>
<name>A0A9Q0S5V6_9DIPT</name>
<dbReference type="Gene3D" id="3.40.50.150">
    <property type="entry name" value="Vaccinia Virus protein VP39"/>
    <property type="match status" value="1"/>
</dbReference>
<keyword evidence="8" id="KW-1185">Reference proteome</keyword>
<comment type="caution">
    <text evidence="7">The sequence shown here is derived from an EMBL/GenBank/DDBJ whole genome shotgun (WGS) entry which is preliminary data.</text>
</comment>
<dbReference type="EMBL" id="WJQU01000001">
    <property type="protein sequence ID" value="KAJ6646284.1"/>
    <property type="molecule type" value="Genomic_DNA"/>
</dbReference>
<feature type="binding site" evidence="6">
    <location>
        <position position="130"/>
    </location>
    <ligand>
        <name>S-adenosyl-L-methionine</name>
        <dbReference type="ChEBI" id="CHEBI:59789"/>
    </ligand>
</feature>
<keyword evidence="4 6" id="KW-0949">S-adenosyl-L-methionine</keyword>
<dbReference type="GO" id="GO:0070475">
    <property type="term" value="P:rRNA base methylation"/>
    <property type="evidence" value="ECO:0007669"/>
    <property type="project" value="TreeGrafter"/>
</dbReference>
<evidence type="ECO:0000256" key="3">
    <source>
        <dbReference type="ARBA" id="ARBA00022679"/>
    </source>
</evidence>
<evidence type="ECO:0000256" key="5">
    <source>
        <dbReference type="PIRNR" id="PIRNR037350"/>
    </source>
</evidence>
<evidence type="ECO:0000256" key="1">
    <source>
        <dbReference type="ARBA" id="ARBA00005878"/>
    </source>
</evidence>
<sequence length="465" mass="53325">MSMNQFMHPRNRYKVPPSFTELAIEYPEFRAVSNLEINGKVTLNFKDENTLRTLTKCLLHKDFKLDVTLPKDKLIPTLPLRLNYILWIEDILKVAGITNNVTGIDIGCGASCIYGLLAAREHHWKMIALETNRESCGCARTNIEANNLDHLIEVIYQDDPGKIFSKLNDRLNLQPVDFCICNPPFFSKLDELSSKISPKKNRTGHRPSPRNGRTGMNCELIVDGGECDFVQKIIEESCQLKDQIKVYTTMLGHKSSVDKIIRLLSAKGITNFCQTEFCQGHTTRWGIAWTFHLDIYLKTVPSYGQNVETNKAFTHVVDTTNDVTQSFQLVEKSLLYVDVKMKDVEFTNQSKVTFKGIAPLKNTWSKQRQRRRELDRQDKPHLENEINAKKEVCQIDVEDQASAAKKRKLNESSDDMEGEQFPFLVFQCSLENSCSVTHLHLKYLYGKGGKDGVYQIYQFLINRLK</sequence>
<dbReference type="PROSITE" id="PS00092">
    <property type="entry name" value="N6_MTASE"/>
    <property type="match status" value="1"/>
</dbReference>
<dbReference type="PANTHER" id="PTHR13393">
    <property type="entry name" value="SAM-DEPENDENT METHYLTRANSFERASE"/>
    <property type="match status" value="1"/>
</dbReference>
<dbReference type="AlphaFoldDB" id="A0A9Q0S5V6"/>
<evidence type="ECO:0000256" key="6">
    <source>
        <dbReference type="PIRSR" id="PIRSR037350-1"/>
    </source>
</evidence>
<comment type="similarity">
    <text evidence="1 5">Belongs to the methyltransferase superfamily. METTL16/RlmF family.</text>
</comment>
<dbReference type="SUPFAM" id="SSF53335">
    <property type="entry name" value="S-adenosyl-L-methionine-dependent methyltransferases"/>
    <property type="match status" value="1"/>
</dbReference>
<dbReference type="InterPro" id="IPR029063">
    <property type="entry name" value="SAM-dependent_MTases_sf"/>
</dbReference>
<keyword evidence="3 5" id="KW-0808">Transferase</keyword>
<feature type="binding site" evidence="6">
    <location>
        <position position="107"/>
    </location>
    <ligand>
        <name>S-adenosyl-L-methionine</name>
        <dbReference type="ChEBI" id="CHEBI:59789"/>
    </ligand>
</feature>
<proteinExistence type="inferred from homology"/>